<keyword evidence="2" id="KW-0560">Oxidoreductase</keyword>
<dbReference type="SMR" id="Q97CM7"/>
<dbReference type="HOGENOM" id="CLU_010194_1_0_2"/>
<dbReference type="PRINTS" id="PR00081">
    <property type="entry name" value="GDHRDH"/>
</dbReference>
<dbReference type="InterPro" id="IPR020904">
    <property type="entry name" value="Sc_DH/Rdtase_CS"/>
</dbReference>
<dbReference type="PROSITE" id="PS00061">
    <property type="entry name" value="ADH_SHORT"/>
    <property type="match status" value="1"/>
</dbReference>
<sequence length="261" mass="28195">MEEFTDKVAIVTGGSSGIGLAVVDALVRYGAKVVSVSLDEKSDVNVSDHFKIDVTNEEEVKEAVEKTTKKYGRIDILVNNAGIEQYSPLHLTPTEIWRRIIDVNVNGSYLMAKYTIPVMLAIGHGSIINIASVQSYAATKNAAAYVTSKHALLGLTRSVAIDYAPKIRCNAVCPGTIMTPMVIKAAKMEVGEDENAVERKIEEWGRQHPMGRIGRPEEVAEVVAFLASDRSSFITGACLTVDGGLLSKLPISTPNADNSHH</sequence>
<dbReference type="PDB" id="3VTZ">
    <property type="method" value="X-ray"/>
    <property type="resolution" value="2.30 A"/>
    <property type="chains" value="A/B/C/D=1-261"/>
</dbReference>
<dbReference type="NCBIfam" id="NF005559">
    <property type="entry name" value="PRK07231.1"/>
    <property type="match status" value="1"/>
</dbReference>
<dbReference type="Pfam" id="PF13561">
    <property type="entry name" value="adh_short_C2"/>
    <property type="match status" value="1"/>
</dbReference>
<dbReference type="OrthoDB" id="24596at2157"/>
<dbReference type="InterPro" id="IPR002347">
    <property type="entry name" value="SDR_fam"/>
</dbReference>
<dbReference type="EvolutionaryTrace" id="Q97CM7"/>
<dbReference type="PaxDb" id="273116-14324288"/>
<keyword evidence="4" id="KW-1185">Reference proteome</keyword>
<accession>Q97CM7</accession>
<organism evidence="3 4">
    <name type="scientific">Thermoplasma volcanium (strain ATCC 51530 / DSM 4299 / JCM 9571 / NBRC 15438 / GSS1)</name>
    <dbReference type="NCBI Taxonomy" id="273116"/>
    <lineage>
        <taxon>Archaea</taxon>
        <taxon>Methanobacteriati</taxon>
        <taxon>Thermoplasmatota</taxon>
        <taxon>Thermoplasmata</taxon>
        <taxon>Thermoplasmatales</taxon>
        <taxon>Thermoplasmataceae</taxon>
        <taxon>Thermoplasma</taxon>
    </lineage>
</organism>
<dbReference type="STRING" id="273116.gene:9380840"/>
<dbReference type="CDD" id="cd05233">
    <property type="entry name" value="SDR_c"/>
    <property type="match status" value="1"/>
</dbReference>
<dbReference type="AlphaFoldDB" id="Q97CM7"/>
<keyword evidence="5" id="KW-0002">3D-structure</keyword>
<name>Q97CM7_THEVO</name>
<dbReference type="Proteomes" id="UP000001017">
    <property type="component" value="Chromosome"/>
</dbReference>
<evidence type="ECO:0000313" key="3">
    <source>
        <dbReference type="EMBL" id="BAB59216.1"/>
    </source>
</evidence>
<reference evidence="3 4" key="2">
    <citation type="journal article" date="2000" name="Proc. Natl. Acad. Sci. U.S.A.">
        <title>Archaeal adaptation to higher temperatures revealed by genomic sequence of Thermoplasma volcanium.</title>
        <authorList>
            <person name="Kawashima T."/>
            <person name="Amano N."/>
            <person name="Koike H."/>
            <person name="Makino S."/>
            <person name="Higuchi S."/>
            <person name="Kawashima-Ohya Y."/>
            <person name="Watanabe K."/>
            <person name="Yamazaki M."/>
            <person name="Kanehori K."/>
            <person name="Kawamoto T."/>
            <person name="Nunoshiba T."/>
            <person name="Yamamoto Y."/>
            <person name="Aramaki H."/>
            <person name="Makino K."/>
            <person name="Suzuki M."/>
        </authorList>
    </citation>
    <scope>NUCLEOTIDE SEQUENCE [LARGE SCALE GENOMIC DNA]</scope>
    <source>
        <strain evidence="4">ATCC 51530 / DSM 4299 / JCM 9571 / NBRC 15438 / GSS1</strain>
    </source>
</reference>
<dbReference type="PDBsum" id="3VTZ"/>
<dbReference type="InterPro" id="IPR036291">
    <property type="entry name" value="NAD(P)-bd_dom_sf"/>
</dbReference>
<comment type="similarity">
    <text evidence="1">Belongs to the short-chain dehydrogenases/reductases (SDR) family.</text>
</comment>
<evidence type="ECO:0000256" key="1">
    <source>
        <dbReference type="ARBA" id="ARBA00006484"/>
    </source>
</evidence>
<dbReference type="GO" id="GO:0016491">
    <property type="term" value="F:oxidoreductase activity"/>
    <property type="evidence" value="ECO:0007669"/>
    <property type="project" value="UniProtKB-KW"/>
</dbReference>
<dbReference type="SUPFAM" id="SSF51735">
    <property type="entry name" value="NAD(P)-binding Rossmann-fold domains"/>
    <property type="match status" value="1"/>
</dbReference>
<dbReference type="PhylomeDB" id="Q97CM7"/>
<dbReference type="NCBIfam" id="NF005007">
    <property type="entry name" value="PRK06398.1"/>
    <property type="match status" value="1"/>
</dbReference>
<dbReference type="Gene3D" id="3.40.50.720">
    <property type="entry name" value="NAD(P)-binding Rossmann-like Domain"/>
    <property type="match status" value="1"/>
</dbReference>
<evidence type="ECO:0000256" key="2">
    <source>
        <dbReference type="ARBA" id="ARBA00023002"/>
    </source>
</evidence>
<dbReference type="KEGG" id="tvo:TVG0075046"/>
<dbReference type="FunFam" id="3.40.50.720:FF:000084">
    <property type="entry name" value="Short-chain dehydrogenase reductase"/>
    <property type="match status" value="1"/>
</dbReference>
<dbReference type="eggNOG" id="arCOG01259">
    <property type="taxonomic scope" value="Archaea"/>
</dbReference>
<dbReference type="PANTHER" id="PTHR24321">
    <property type="entry name" value="DEHYDROGENASES, SHORT CHAIN"/>
    <property type="match status" value="1"/>
</dbReference>
<protein>
    <submittedName>
        <fullName evidence="3">Glucose 1-dehydrogenase</fullName>
    </submittedName>
</protein>
<proteinExistence type="evidence at protein level"/>
<dbReference type="PRINTS" id="PR00080">
    <property type="entry name" value="SDRFAMILY"/>
</dbReference>
<evidence type="ECO:0000313" key="4">
    <source>
        <dbReference type="Proteomes" id="UP000001017"/>
    </source>
</evidence>
<dbReference type="RefSeq" id="WP_010916331.1">
    <property type="nucleotide sequence ID" value="NC_002689.2"/>
</dbReference>
<dbReference type="GeneID" id="1441561"/>
<gene>
    <name evidence="3" type="ORF">TVG0075046</name>
</gene>
<evidence type="ECO:0007829" key="5">
    <source>
        <dbReference type="PDB" id="3VTZ"/>
    </source>
</evidence>
<reference evidence="5" key="3">
    <citation type="submission" date="2012-06" db="PDB data bank">
        <title>Structure of Thermoplasma volcanium aldohexose dehydrogenase.</title>
        <authorList>
            <person name="Yasutake Y."/>
            <person name="Nishioka T."/>
            <person name="Tamura T."/>
        </authorList>
    </citation>
    <scope>X-RAY CRYSTALLOGRAPHY (2.30 ANGSTROMS)</scope>
</reference>
<dbReference type="PANTHER" id="PTHR24321:SF8">
    <property type="entry name" value="ESTRADIOL 17-BETA-DEHYDROGENASE 8-RELATED"/>
    <property type="match status" value="1"/>
</dbReference>
<reference evidence="3 4" key="1">
    <citation type="journal article" date="1999" name="Proc. Jpn. Acad.">
        <title>Determination of the complete genomic DNA sequence of Thermoplasma volvanium GSS1.</title>
        <authorList>
            <person name="Kawashima T."/>
            <person name="Yamamoto Y."/>
            <person name="Aramaki H."/>
            <person name="Nunoshiba T."/>
            <person name="Kawamoto T."/>
            <person name="Watanabe K."/>
            <person name="Yamazaki M."/>
            <person name="Kanehori K."/>
            <person name="Amano N."/>
            <person name="Ohya Y."/>
            <person name="Makino K."/>
            <person name="Suzuki M."/>
        </authorList>
    </citation>
    <scope>NUCLEOTIDE SEQUENCE [LARGE SCALE GENOMIC DNA]</scope>
    <source>
        <strain evidence="4">ATCC 51530 / DSM 4299 / JCM 9571 / NBRC 15438 / GSS1</strain>
    </source>
</reference>
<dbReference type="EMBL" id="BA000011">
    <property type="protein sequence ID" value="BAB59216.1"/>
    <property type="molecule type" value="Genomic_DNA"/>
</dbReference>